<dbReference type="PANTHER" id="PTHR10584">
    <property type="entry name" value="SUGAR KINASE"/>
    <property type="match status" value="1"/>
</dbReference>
<dbReference type="Proteomes" id="UP000006281">
    <property type="component" value="Chromosome"/>
</dbReference>
<dbReference type="AlphaFoldDB" id="K0JY53"/>
<dbReference type="HOGENOM" id="CLU_027634_6_0_11"/>
<accession>K0JY53</accession>
<organism evidence="7 8">
    <name type="scientific">Saccharothrix espanaensis (strain ATCC 51144 / DSM 44229 / JCM 9112 / NBRC 15066 / NRRL 15764)</name>
    <dbReference type="NCBI Taxonomy" id="1179773"/>
    <lineage>
        <taxon>Bacteria</taxon>
        <taxon>Bacillati</taxon>
        <taxon>Actinomycetota</taxon>
        <taxon>Actinomycetes</taxon>
        <taxon>Pseudonocardiales</taxon>
        <taxon>Pseudonocardiaceae</taxon>
        <taxon>Saccharothrix</taxon>
    </lineage>
</organism>
<feature type="compositionally biased region" description="Polar residues" evidence="5">
    <location>
        <begin position="288"/>
        <end position="300"/>
    </location>
</feature>
<dbReference type="PATRIC" id="fig|1179773.3.peg.1789"/>
<dbReference type="InterPro" id="IPR011611">
    <property type="entry name" value="PfkB_dom"/>
</dbReference>
<dbReference type="OrthoDB" id="9808601at2"/>
<keyword evidence="8" id="KW-1185">Reference proteome</keyword>
<evidence type="ECO:0000256" key="4">
    <source>
        <dbReference type="RuleBase" id="RU003704"/>
    </source>
</evidence>
<dbReference type="CDD" id="cd01166">
    <property type="entry name" value="KdgK"/>
    <property type="match status" value="1"/>
</dbReference>
<evidence type="ECO:0000259" key="6">
    <source>
        <dbReference type="Pfam" id="PF00294"/>
    </source>
</evidence>
<evidence type="ECO:0000313" key="7">
    <source>
        <dbReference type="EMBL" id="CCH29103.1"/>
    </source>
</evidence>
<dbReference type="eggNOG" id="COG0524">
    <property type="taxonomic scope" value="Bacteria"/>
</dbReference>
<keyword evidence="3 4" id="KW-0418">Kinase</keyword>
<dbReference type="PANTHER" id="PTHR10584:SF167">
    <property type="entry name" value="PFKB DOMAIN PROTEIN"/>
    <property type="match status" value="1"/>
</dbReference>
<dbReference type="InterPro" id="IPR002139">
    <property type="entry name" value="Ribo/fructo_kinase"/>
</dbReference>
<sequence length="320" mass="31178">MTGIIVVGDAGLDVVARHSGPIVHGGDSRAAVTIEPGGAGANTAVWLAAVGAAPTLVARVGADSAGRQVHAELTAAGVRCAFAVDPEKATCCVVVLVDDSGQRSMLPDRGANARFSPADLDPGILDGARHLHLSGYVLLDATSRPAGLAVLRAAREAGLTTSVDPQSAALIYDGFLDDVRGVDLLLPNTEELVALTGSAEPASASALLDVVGAVALTSGAAGASWVDRDGVLSVDALPVPCVDSTGAGDAFDAGLLATWLAGGSRPAALAGGVAAAARAVSVVGAQPSGAQPSGTQPSGTRPSPAPPSGVRSSGAGSAAV</sequence>
<dbReference type="Gene3D" id="3.40.1190.20">
    <property type="match status" value="1"/>
</dbReference>
<keyword evidence="2 4" id="KW-0808">Transferase</keyword>
<dbReference type="KEGG" id="sesp:BN6_17820"/>
<feature type="domain" description="Carbohydrate kinase PfkB" evidence="6">
    <location>
        <begin position="1"/>
        <end position="288"/>
    </location>
</feature>
<dbReference type="PROSITE" id="PS00584">
    <property type="entry name" value="PFKB_KINASES_2"/>
    <property type="match status" value="1"/>
</dbReference>
<dbReference type="STRING" id="1179773.BN6_17820"/>
<reference evidence="7 8" key="1">
    <citation type="journal article" date="2012" name="BMC Genomics">
        <title>Complete genome sequence of Saccharothrix espanaensis DSM 44229T and comparison to the other completely sequenced Pseudonocardiaceae.</title>
        <authorList>
            <person name="Strobel T."/>
            <person name="Al-Dilaimi A."/>
            <person name="Blom J."/>
            <person name="Gessner A."/>
            <person name="Kalinowski J."/>
            <person name="Luzhetska M."/>
            <person name="Puhler A."/>
            <person name="Szczepanowski R."/>
            <person name="Bechthold A."/>
            <person name="Ruckert C."/>
        </authorList>
    </citation>
    <scope>NUCLEOTIDE SEQUENCE [LARGE SCALE GENOMIC DNA]</scope>
    <source>
        <strain evidence="8">ATCC 51144 / DSM 44229 / JCM 9112 / NBRC 15066 / NRRL 15764</strain>
    </source>
</reference>
<gene>
    <name evidence="7" type="ordered locus">BN6_17820</name>
</gene>
<comment type="similarity">
    <text evidence="1 4">Belongs to the carbohydrate kinase PfkB family.</text>
</comment>
<evidence type="ECO:0000256" key="2">
    <source>
        <dbReference type="ARBA" id="ARBA00022679"/>
    </source>
</evidence>
<dbReference type="RefSeq" id="WP_015099216.1">
    <property type="nucleotide sequence ID" value="NC_019673.1"/>
</dbReference>
<dbReference type="SUPFAM" id="SSF53613">
    <property type="entry name" value="Ribokinase-like"/>
    <property type="match status" value="1"/>
</dbReference>
<evidence type="ECO:0000256" key="1">
    <source>
        <dbReference type="ARBA" id="ARBA00010688"/>
    </source>
</evidence>
<evidence type="ECO:0000256" key="3">
    <source>
        <dbReference type="ARBA" id="ARBA00022777"/>
    </source>
</evidence>
<dbReference type="PRINTS" id="PR00990">
    <property type="entry name" value="RIBOKINASE"/>
</dbReference>
<proteinExistence type="inferred from homology"/>
<dbReference type="GO" id="GO:0006796">
    <property type="term" value="P:phosphate-containing compound metabolic process"/>
    <property type="evidence" value="ECO:0007669"/>
    <property type="project" value="UniProtKB-ARBA"/>
</dbReference>
<dbReference type="InterPro" id="IPR029056">
    <property type="entry name" value="Ribokinase-like"/>
</dbReference>
<feature type="region of interest" description="Disordered" evidence="5">
    <location>
        <begin position="285"/>
        <end position="320"/>
    </location>
</feature>
<dbReference type="Pfam" id="PF00294">
    <property type="entry name" value="PfkB"/>
    <property type="match status" value="1"/>
</dbReference>
<dbReference type="BioCyc" id="SESP1179773:BN6_RS08735-MONOMER"/>
<dbReference type="InterPro" id="IPR002173">
    <property type="entry name" value="Carboh/pur_kinase_PfkB_CS"/>
</dbReference>
<name>K0JY53_SACES</name>
<evidence type="ECO:0000256" key="5">
    <source>
        <dbReference type="SAM" id="MobiDB-lite"/>
    </source>
</evidence>
<dbReference type="PROSITE" id="PS00583">
    <property type="entry name" value="PFKB_KINASES_1"/>
    <property type="match status" value="1"/>
</dbReference>
<feature type="compositionally biased region" description="Low complexity" evidence="5">
    <location>
        <begin position="308"/>
        <end position="320"/>
    </location>
</feature>
<dbReference type="GO" id="GO:0016301">
    <property type="term" value="F:kinase activity"/>
    <property type="evidence" value="ECO:0007669"/>
    <property type="project" value="UniProtKB-KW"/>
</dbReference>
<dbReference type="EMBL" id="HE804045">
    <property type="protein sequence ID" value="CCH29103.1"/>
    <property type="molecule type" value="Genomic_DNA"/>
</dbReference>
<evidence type="ECO:0000313" key="8">
    <source>
        <dbReference type="Proteomes" id="UP000006281"/>
    </source>
</evidence>
<protein>
    <submittedName>
        <fullName evidence="7">PfkB domain protein</fullName>
    </submittedName>
</protein>